<evidence type="ECO:0000313" key="5">
    <source>
        <dbReference type="Proteomes" id="UP000093757"/>
    </source>
</evidence>
<dbReference type="AlphaFoldDB" id="A0A1A6BHW4"/>
<dbReference type="CDD" id="cd00085">
    <property type="entry name" value="HNHc"/>
    <property type="match status" value="1"/>
</dbReference>
<dbReference type="InterPro" id="IPR003870">
    <property type="entry name" value="DUF222"/>
</dbReference>
<feature type="region of interest" description="Disordered" evidence="1">
    <location>
        <begin position="456"/>
        <end position="509"/>
    </location>
</feature>
<dbReference type="Gene3D" id="1.10.30.50">
    <property type="match status" value="1"/>
</dbReference>
<name>A0A1A6BHW4_MYCGO</name>
<dbReference type="EMBL" id="MAEM01000250">
    <property type="protein sequence ID" value="OBS01814.1"/>
    <property type="molecule type" value="Genomic_DNA"/>
</dbReference>
<sequence>MSQPERVERFDALMGQMFEQREGLLGKTVESVGWVARVCGAARVVNQGTAAELVAIGELFAYRLARGGETEDWAIDTMKAVAGEVAAGLRISQGRAETKLRYARAMRERLPQVAAVFCAGDIDYEAFTTIVFRTDLIEDREVLAAVDARVAARVTRWPSLSRWRLSQKVDAIVARADADAVRRRKEVQADREVWIGPPLDGLAQIEGRLRSTDATALDQRLSALAATVCPNDPRSSAQRRAEALGALAAGATRLGCECGRPDCTAAGRKPSSPVVIHVIAEQATLNGHGDQPGCLLGAEDLITPELLAELALTAKQVPLIHPGYAAPEPQYTPSKALADFVRARDLTCRWPGCDVPATHCDLDHTIPYANGGPTHAGNTKCYCRTHHLMKTFWGWTEKQLADGTLILTSPAGETHVTTPGSALLFPSLCRAVGGMPAPEAQTPPADHCAERTAMMPTRRRTRGQDRAQRVAAERRANHQARTARPAAAADYFARADNRPPDPDAEPPPF</sequence>
<dbReference type="Pfam" id="PF02720">
    <property type="entry name" value="DUF222"/>
    <property type="match status" value="1"/>
</dbReference>
<evidence type="ECO:0000256" key="1">
    <source>
        <dbReference type="SAM" id="MobiDB-lite"/>
    </source>
</evidence>
<evidence type="ECO:0000313" key="4">
    <source>
        <dbReference type="EMBL" id="ORV95828.1"/>
    </source>
</evidence>
<reference evidence="4 6" key="1">
    <citation type="submission" date="2016-01" db="EMBL/GenBank/DDBJ databases">
        <title>The new phylogeny of the genus Mycobacterium.</title>
        <authorList>
            <person name="Tarcisio F."/>
            <person name="Conor M."/>
            <person name="Antonella G."/>
            <person name="Elisabetta G."/>
            <person name="Giulia F.S."/>
            <person name="Sara T."/>
            <person name="Anna F."/>
            <person name="Clotilde B."/>
            <person name="Roberto B."/>
            <person name="Veronica D.S."/>
            <person name="Fabio R."/>
            <person name="Monica P."/>
            <person name="Olivier J."/>
            <person name="Enrico T."/>
            <person name="Nicola S."/>
        </authorList>
    </citation>
    <scope>NUCLEOTIDE SEQUENCE [LARGE SCALE GENOMIC DNA]</scope>
    <source>
        <strain evidence="4 6">DSM 44160</strain>
    </source>
</reference>
<feature type="compositionally biased region" description="Low complexity" evidence="1">
    <location>
        <begin position="479"/>
        <end position="492"/>
    </location>
</feature>
<accession>A0A1A6BHW4</accession>
<dbReference type="EMBL" id="LQOY01000018">
    <property type="protein sequence ID" value="ORV95828.1"/>
    <property type="molecule type" value="Genomic_DNA"/>
</dbReference>
<comment type="caution">
    <text evidence="3">The sequence shown here is derived from an EMBL/GenBank/DDBJ whole genome shotgun (WGS) entry which is preliminary data.</text>
</comment>
<organism evidence="3 5">
    <name type="scientific">Mycobacterium gordonae</name>
    <dbReference type="NCBI Taxonomy" id="1778"/>
    <lineage>
        <taxon>Bacteria</taxon>
        <taxon>Bacillati</taxon>
        <taxon>Actinomycetota</taxon>
        <taxon>Actinomycetes</taxon>
        <taxon>Mycobacteriales</taxon>
        <taxon>Mycobacteriaceae</taxon>
        <taxon>Mycobacterium</taxon>
    </lineage>
</organism>
<evidence type="ECO:0000259" key="2">
    <source>
        <dbReference type="SMART" id="SM00507"/>
    </source>
</evidence>
<proteinExistence type="predicted"/>
<dbReference type="Proteomes" id="UP000193928">
    <property type="component" value="Unassembled WGS sequence"/>
</dbReference>
<reference evidence="3 5" key="2">
    <citation type="submission" date="2016-06" db="EMBL/GenBank/DDBJ databases">
        <authorList>
            <person name="Kjaerup R.B."/>
            <person name="Dalgaard T.S."/>
            <person name="Juul-Madsen H.R."/>
        </authorList>
    </citation>
    <scope>NUCLEOTIDE SEQUENCE [LARGE SCALE GENOMIC DNA]</scope>
    <source>
        <strain evidence="3 5">1245752.6</strain>
    </source>
</reference>
<dbReference type="SMART" id="SM00507">
    <property type="entry name" value="HNHc"/>
    <property type="match status" value="1"/>
</dbReference>
<evidence type="ECO:0000313" key="6">
    <source>
        <dbReference type="Proteomes" id="UP000193928"/>
    </source>
</evidence>
<feature type="compositionally biased region" description="Basic and acidic residues" evidence="1">
    <location>
        <begin position="462"/>
        <end position="476"/>
    </location>
</feature>
<dbReference type="InterPro" id="IPR003615">
    <property type="entry name" value="HNH_nuc"/>
</dbReference>
<gene>
    <name evidence="3" type="ORF">A9W98_18215</name>
    <name evidence="4" type="ORF">AWC08_14230</name>
</gene>
<feature type="domain" description="HNH nuclease" evidence="2">
    <location>
        <begin position="336"/>
        <end position="388"/>
    </location>
</feature>
<dbReference type="Proteomes" id="UP000093757">
    <property type="component" value="Unassembled WGS sequence"/>
</dbReference>
<keyword evidence="6" id="KW-1185">Reference proteome</keyword>
<protein>
    <recommendedName>
        <fullName evidence="2">HNH nuclease domain-containing protein</fullName>
    </recommendedName>
</protein>
<evidence type="ECO:0000313" key="3">
    <source>
        <dbReference type="EMBL" id="OBS01814.1"/>
    </source>
</evidence>